<evidence type="ECO:0000313" key="3">
    <source>
        <dbReference type="EMBL" id="OIQ49629.1"/>
    </source>
</evidence>
<gene>
    <name evidence="3" type="ORF">BerOc1_01554</name>
</gene>
<keyword evidence="4" id="KW-1185">Reference proteome</keyword>
<evidence type="ECO:0000256" key="2">
    <source>
        <dbReference type="SAM" id="SignalP"/>
    </source>
</evidence>
<evidence type="ECO:0000256" key="1">
    <source>
        <dbReference type="SAM" id="MobiDB-lite"/>
    </source>
</evidence>
<feature type="signal peptide" evidence="2">
    <location>
        <begin position="1"/>
        <end position="20"/>
    </location>
</feature>
<proteinExistence type="predicted"/>
<feature type="chain" id="PRO_5009635345" evidence="2">
    <location>
        <begin position="21"/>
        <end position="120"/>
    </location>
</feature>
<dbReference type="RefSeq" id="WP_071545127.1">
    <property type="nucleotide sequence ID" value="NZ_LKAQ01000004.1"/>
</dbReference>
<keyword evidence="2" id="KW-0732">Signal</keyword>
<evidence type="ECO:0000313" key="4">
    <source>
        <dbReference type="Proteomes" id="UP000181901"/>
    </source>
</evidence>
<feature type="region of interest" description="Disordered" evidence="1">
    <location>
        <begin position="101"/>
        <end position="120"/>
    </location>
</feature>
<protein>
    <submittedName>
        <fullName evidence="3">Uncharacterized protein</fullName>
    </submittedName>
</protein>
<dbReference type="EMBL" id="LKAQ01000004">
    <property type="protein sequence ID" value="OIQ49629.1"/>
    <property type="molecule type" value="Genomic_DNA"/>
</dbReference>
<dbReference type="Proteomes" id="UP000181901">
    <property type="component" value="Unassembled WGS sequence"/>
</dbReference>
<dbReference type="AlphaFoldDB" id="A0A1J5MSP9"/>
<accession>A0A1J5MSP9</accession>
<comment type="caution">
    <text evidence="3">The sequence shown here is derived from an EMBL/GenBank/DDBJ whole genome shotgun (WGS) entry which is preliminary data.</text>
</comment>
<sequence length="120" mass="12590">MIRTVFALVVILALPLPLLAAGTGQCITKFETDPVAYFVKSGNGFTLGGDLAVSELPPVPVPVVKAEPGGYLMIEHNGQPLWFDPMDVATDAQKTADKCRKTVGNPPGLKPFGSPGIGEN</sequence>
<reference evidence="3 4" key="1">
    <citation type="submission" date="2015-09" db="EMBL/GenBank/DDBJ databases">
        <title>Genome of Desulfovibrio dechloracetivorans BerOc1, a mercury methylating strain isolated from highly hydrocarbons and metals contaminated coastal sediments.</title>
        <authorList>
            <person name="Goni Urriza M."/>
            <person name="Gassie C."/>
            <person name="Bouchez O."/>
            <person name="Klopp C."/>
            <person name="Ranchou-Peyruse A."/>
            <person name="Remy G."/>
        </authorList>
    </citation>
    <scope>NUCLEOTIDE SEQUENCE [LARGE SCALE GENOMIC DNA]</scope>
    <source>
        <strain evidence="3 4">BerOc1</strain>
    </source>
</reference>
<name>A0A1J5MSP9_9BACT</name>
<organism evidence="3 4">
    <name type="scientific">Pseudodesulfovibrio hydrargyri</name>
    <dbReference type="NCBI Taxonomy" id="2125990"/>
    <lineage>
        <taxon>Bacteria</taxon>
        <taxon>Pseudomonadati</taxon>
        <taxon>Thermodesulfobacteriota</taxon>
        <taxon>Desulfovibrionia</taxon>
        <taxon>Desulfovibrionales</taxon>
        <taxon>Desulfovibrionaceae</taxon>
    </lineage>
</organism>